<keyword evidence="10" id="KW-1185">Reference proteome</keyword>
<reference evidence="9" key="2">
    <citation type="submission" date="2020-09" db="EMBL/GenBank/DDBJ databases">
        <authorList>
            <person name="Sun Q."/>
            <person name="Kim S."/>
        </authorList>
    </citation>
    <scope>NUCLEOTIDE SEQUENCE</scope>
    <source>
        <strain evidence="9">KCTC 12988</strain>
    </source>
</reference>
<evidence type="ECO:0000259" key="7">
    <source>
        <dbReference type="Pfam" id="PF07635"/>
    </source>
</evidence>
<dbReference type="Pfam" id="PF07635">
    <property type="entry name" value="PSCyt1"/>
    <property type="match status" value="1"/>
</dbReference>
<evidence type="ECO:0000256" key="1">
    <source>
        <dbReference type="SAM" id="MobiDB-lite"/>
    </source>
</evidence>
<evidence type="ECO:0000313" key="10">
    <source>
        <dbReference type="Proteomes" id="UP000644507"/>
    </source>
</evidence>
<feature type="compositionally biased region" description="Pro residues" evidence="1">
    <location>
        <begin position="611"/>
        <end position="620"/>
    </location>
</feature>
<evidence type="ECO:0000259" key="3">
    <source>
        <dbReference type="Pfam" id="PF07624"/>
    </source>
</evidence>
<feature type="domain" description="DUF1588" evidence="5">
    <location>
        <begin position="576"/>
        <end position="675"/>
    </location>
</feature>
<dbReference type="Proteomes" id="UP000644507">
    <property type="component" value="Unassembled WGS sequence"/>
</dbReference>
<dbReference type="Pfam" id="PF07637">
    <property type="entry name" value="PSD5"/>
    <property type="match status" value="1"/>
</dbReference>
<feature type="domain" description="DUF1587" evidence="4">
    <location>
        <begin position="120"/>
        <end position="183"/>
    </location>
</feature>
<evidence type="ECO:0000259" key="8">
    <source>
        <dbReference type="Pfam" id="PF07637"/>
    </source>
</evidence>
<feature type="domain" description="Cytochrome C Planctomycete-type" evidence="7">
    <location>
        <begin position="40"/>
        <end position="84"/>
    </location>
</feature>
<dbReference type="InterPro" id="IPR013039">
    <property type="entry name" value="DUF1588"/>
</dbReference>
<dbReference type="Pfam" id="PF07626">
    <property type="entry name" value="PSD3"/>
    <property type="match status" value="1"/>
</dbReference>
<dbReference type="EMBL" id="BMXI01000020">
    <property type="protein sequence ID" value="GHC65883.1"/>
    <property type="molecule type" value="Genomic_DNA"/>
</dbReference>
<feature type="domain" description="DUF1585" evidence="3">
    <location>
        <begin position="689"/>
        <end position="762"/>
    </location>
</feature>
<dbReference type="InterPro" id="IPR011429">
    <property type="entry name" value="Cyt_c_Planctomycete-type"/>
</dbReference>
<dbReference type="GO" id="GO:0020037">
    <property type="term" value="F:heme binding"/>
    <property type="evidence" value="ECO:0007669"/>
    <property type="project" value="InterPro"/>
</dbReference>
<dbReference type="InterPro" id="IPR013042">
    <property type="entry name" value="DUF1592"/>
</dbReference>
<feature type="domain" description="DUF1595" evidence="8">
    <location>
        <begin position="353"/>
        <end position="412"/>
    </location>
</feature>
<feature type="region of interest" description="Disordered" evidence="1">
    <location>
        <begin position="611"/>
        <end position="630"/>
    </location>
</feature>
<organism evidence="9 10">
    <name type="scientific">Roseibacillus persicicus</name>
    <dbReference type="NCBI Taxonomy" id="454148"/>
    <lineage>
        <taxon>Bacteria</taxon>
        <taxon>Pseudomonadati</taxon>
        <taxon>Verrucomicrobiota</taxon>
        <taxon>Verrucomicrobiia</taxon>
        <taxon>Verrucomicrobiales</taxon>
        <taxon>Verrucomicrobiaceae</taxon>
        <taxon>Roseibacillus</taxon>
    </lineage>
</organism>
<dbReference type="InterPro" id="IPR013043">
    <property type="entry name" value="DUF1595"/>
</dbReference>
<dbReference type="GO" id="GO:0009055">
    <property type="term" value="F:electron transfer activity"/>
    <property type="evidence" value="ECO:0007669"/>
    <property type="project" value="InterPro"/>
</dbReference>
<dbReference type="RefSeq" id="WP_189573655.1">
    <property type="nucleotide sequence ID" value="NZ_BMXI01000020.1"/>
</dbReference>
<comment type="caution">
    <text evidence="9">The sequence shown here is derived from an EMBL/GenBank/DDBJ whole genome shotgun (WGS) entry which is preliminary data.</text>
</comment>
<feature type="domain" description="DUF1592" evidence="6">
    <location>
        <begin position="426"/>
        <end position="559"/>
    </location>
</feature>
<sequence length="767" mass="86418">MDSRKFFIVLRSLFLTLCPLLPLSAAQLPDAIDEVMEFYCYDCHGYGKKEGGIKLDDLSLDEDHGDLWERVWRNVRTGMMPPADGDPLDAEERKDLLDWLERNPLGIDRTNPDPGRVTARRHNRVEYQATVKDLLGLDFNTAENFPPDDTGYGFDTIGDVLTISPLLAERYFEAAKSLMARAVQDHAAKMPETTIYAPGFVDPSNKEDTGRFIEFARPQTVAAKRWLADEGEYEVILSYKVEGSAAATDHSATLVMAVDGKELARKELGWDFQDGLVLRAKVPLEAKEHQFSLQILAGQAPKPGQGELGVAVQNMRIVGPLGTTKLSFPESYRKVISEENQPAHRSEWPAKTKAVLRDLASKAWRRPVPDHTLDRLTEIALEAAEISGTFEAGIRQSGTAILASPRFLLRTEMAATDATGDYPLIDEWSLASRLSYFLWSSLPDDELREQARAGTLRANLEQQVERMLEDPKSNRFITNFVGQWLQARDVEELGMRPEVILRVRFNEGQRMFNNNLRRDMREETESLFRHILREKRPATELISADYTFLNKRLADFYGIEGVESEKLEKVKVPGNRGGILTQGTFLVVTSNPTRTSPVKRGLFVLDNLLGTPPPPAPPNVPELEESSHGGKKLTMKERMVEHRKNPDCRSCHQRMDPIGLAFEKFTAVGTFREKENNLPIETAGELVTGEEFQGVEELKQVLAIDKKDDFHRCLAEKLLTYALGRGVEYYDAPAIDEIVARMEQKNGTLHEAILAVIDSVPFQKRRP</sequence>
<reference evidence="9" key="1">
    <citation type="journal article" date="2014" name="Int. J. Syst. Evol. Microbiol.">
        <title>Complete genome sequence of Corynebacterium casei LMG S-19264T (=DSM 44701T), isolated from a smear-ripened cheese.</title>
        <authorList>
            <consortium name="US DOE Joint Genome Institute (JGI-PGF)"/>
            <person name="Walter F."/>
            <person name="Albersmeier A."/>
            <person name="Kalinowski J."/>
            <person name="Ruckert C."/>
        </authorList>
    </citation>
    <scope>NUCLEOTIDE SEQUENCE</scope>
    <source>
        <strain evidence="9">KCTC 12988</strain>
    </source>
</reference>
<accession>A0A918TW95</accession>
<evidence type="ECO:0000259" key="6">
    <source>
        <dbReference type="Pfam" id="PF07631"/>
    </source>
</evidence>
<dbReference type="InterPro" id="IPR011478">
    <property type="entry name" value="DUF1585"/>
</dbReference>
<evidence type="ECO:0000313" key="9">
    <source>
        <dbReference type="EMBL" id="GHC65883.1"/>
    </source>
</evidence>
<evidence type="ECO:0000256" key="2">
    <source>
        <dbReference type="SAM" id="SignalP"/>
    </source>
</evidence>
<protein>
    <submittedName>
        <fullName evidence="9">Filamin</fullName>
    </submittedName>
</protein>
<feature type="chain" id="PRO_5037310522" evidence="2">
    <location>
        <begin position="26"/>
        <end position="767"/>
    </location>
</feature>
<dbReference type="Pfam" id="PF07627">
    <property type="entry name" value="PSCyt3"/>
    <property type="match status" value="1"/>
</dbReference>
<gene>
    <name evidence="9" type="ORF">GCM10007100_37070</name>
</gene>
<evidence type="ECO:0000259" key="5">
    <source>
        <dbReference type="Pfam" id="PF07627"/>
    </source>
</evidence>
<name>A0A918TW95_9BACT</name>
<dbReference type="InterPro" id="IPR013036">
    <property type="entry name" value="DUF1587"/>
</dbReference>
<dbReference type="AlphaFoldDB" id="A0A918TW95"/>
<dbReference type="Pfam" id="PF07624">
    <property type="entry name" value="PSD2"/>
    <property type="match status" value="1"/>
</dbReference>
<keyword evidence="2" id="KW-0732">Signal</keyword>
<evidence type="ECO:0000259" key="4">
    <source>
        <dbReference type="Pfam" id="PF07626"/>
    </source>
</evidence>
<proteinExistence type="predicted"/>
<dbReference type="InterPro" id="IPR036909">
    <property type="entry name" value="Cyt_c-like_dom_sf"/>
</dbReference>
<feature type="signal peptide" evidence="2">
    <location>
        <begin position="1"/>
        <end position="25"/>
    </location>
</feature>
<dbReference type="Pfam" id="PF07631">
    <property type="entry name" value="PSD4"/>
    <property type="match status" value="1"/>
</dbReference>
<dbReference type="SUPFAM" id="SSF46626">
    <property type="entry name" value="Cytochrome c"/>
    <property type="match status" value="1"/>
</dbReference>